<keyword evidence="3" id="KW-0408">Iron</keyword>
<keyword evidence="6" id="KW-0560">Oxidoreductase</keyword>
<organism evidence="6 7">
    <name type="scientific">Kibdelosporangium banguiense</name>
    <dbReference type="NCBI Taxonomy" id="1365924"/>
    <lineage>
        <taxon>Bacteria</taxon>
        <taxon>Bacillati</taxon>
        <taxon>Actinomycetota</taxon>
        <taxon>Actinomycetes</taxon>
        <taxon>Pseudonocardiales</taxon>
        <taxon>Pseudonocardiaceae</taxon>
        <taxon>Kibdelosporangium</taxon>
    </lineage>
</organism>
<accession>A0ABS4TZ17</accession>
<proteinExistence type="predicted"/>
<dbReference type="GO" id="GO:0106316">
    <property type="term" value="F:nitrite reductase (NADH) activity"/>
    <property type="evidence" value="ECO:0007669"/>
    <property type="project" value="UniProtKB-EC"/>
</dbReference>
<dbReference type="PROSITE" id="PS51296">
    <property type="entry name" value="RIESKE"/>
    <property type="match status" value="1"/>
</dbReference>
<dbReference type="InterPro" id="IPR036922">
    <property type="entry name" value="Rieske_2Fe-2S_sf"/>
</dbReference>
<evidence type="ECO:0000256" key="1">
    <source>
        <dbReference type="ARBA" id="ARBA00022714"/>
    </source>
</evidence>
<dbReference type="Proteomes" id="UP001519332">
    <property type="component" value="Unassembled WGS sequence"/>
</dbReference>
<dbReference type="RefSeq" id="WP_245378740.1">
    <property type="nucleotide sequence ID" value="NZ_JAGINW010000001.1"/>
</dbReference>
<dbReference type="Gene3D" id="2.102.10.10">
    <property type="entry name" value="Rieske [2Fe-2S] iron-sulphur domain"/>
    <property type="match status" value="1"/>
</dbReference>
<evidence type="ECO:0000259" key="5">
    <source>
        <dbReference type="PROSITE" id="PS51296"/>
    </source>
</evidence>
<dbReference type="Pfam" id="PF00355">
    <property type="entry name" value="Rieske"/>
    <property type="match status" value="1"/>
</dbReference>
<keyword evidence="2" id="KW-0479">Metal-binding</keyword>
<dbReference type="SUPFAM" id="SSF50022">
    <property type="entry name" value="ISP domain"/>
    <property type="match status" value="1"/>
</dbReference>
<protein>
    <submittedName>
        <fullName evidence="6">Nitrite reductase (NADH) small subunit</fullName>
        <ecNumber evidence="6">1.7.1.15</ecNumber>
    </submittedName>
</protein>
<feature type="domain" description="Rieske" evidence="5">
    <location>
        <begin position="22"/>
        <end position="85"/>
    </location>
</feature>
<evidence type="ECO:0000256" key="2">
    <source>
        <dbReference type="ARBA" id="ARBA00022723"/>
    </source>
</evidence>
<comment type="caution">
    <text evidence="6">The sequence shown here is derived from an EMBL/GenBank/DDBJ whole genome shotgun (WGS) entry which is preliminary data.</text>
</comment>
<reference evidence="6 7" key="1">
    <citation type="submission" date="2021-03" db="EMBL/GenBank/DDBJ databases">
        <title>Sequencing the genomes of 1000 actinobacteria strains.</title>
        <authorList>
            <person name="Klenk H.-P."/>
        </authorList>
    </citation>
    <scope>NUCLEOTIDE SEQUENCE [LARGE SCALE GENOMIC DNA]</scope>
    <source>
        <strain evidence="6 7">DSM 46670</strain>
    </source>
</reference>
<dbReference type="EMBL" id="JAGINW010000001">
    <property type="protein sequence ID" value="MBP2329647.1"/>
    <property type="molecule type" value="Genomic_DNA"/>
</dbReference>
<evidence type="ECO:0000256" key="3">
    <source>
        <dbReference type="ARBA" id="ARBA00023004"/>
    </source>
</evidence>
<gene>
    <name evidence="6" type="ORF">JOF56_010032</name>
</gene>
<name>A0ABS4TZ17_9PSEU</name>
<evidence type="ECO:0000256" key="4">
    <source>
        <dbReference type="ARBA" id="ARBA00023014"/>
    </source>
</evidence>
<sequence length="85" mass="9405">MTPVIKPVSEDEILVELGSTKVITQAECPHRKGKLRFGMVNPRRMTITCPLHHSTFDLRTGRKLSGPACGGLRVSIVDDETVGYR</sequence>
<keyword evidence="4" id="KW-0411">Iron-sulfur</keyword>
<dbReference type="InterPro" id="IPR017941">
    <property type="entry name" value="Rieske_2Fe-2S"/>
</dbReference>
<evidence type="ECO:0000313" key="7">
    <source>
        <dbReference type="Proteomes" id="UP001519332"/>
    </source>
</evidence>
<keyword evidence="7" id="KW-1185">Reference proteome</keyword>
<keyword evidence="1" id="KW-0001">2Fe-2S</keyword>
<dbReference type="EC" id="1.7.1.15" evidence="6"/>
<evidence type="ECO:0000313" key="6">
    <source>
        <dbReference type="EMBL" id="MBP2329647.1"/>
    </source>
</evidence>